<dbReference type="RefSeq" id="WP_079724748.1">
    <property type="nucleotide sequence ID" value="NZ_BMCL01000001.1"/>
</dbReference>
<dbReference type="SUPFAM" id="SSF51735">
    <property type="entry name" value="NAD(P)-binding Rossmann-fold domains"/>
    <property type="match status" value="1"/>
</dbReference>
<dbReference type="STRING" id="428993.SAMN06296058_2382"/>
<dbReference type="AlphaFoldDB" id="A0A1T5LFU6"/>
<evidence type="ECO:0000313" key="3">
    <source>
        <dbReference type="Proteomes" id="UP000190341"/>
    </source>
</evidence>
<dbReference type="Gene3D" id="3.90.25.10">
    <property type="entry name" value="UDP-galactose 4-epimerase, domain 1"/>
    <property type="match status" value="1"/>
</dbReference>
<proteinExistence type="predicted"/>
<evidence type="ECO:0000259" key="1">
    <source>
        <dbReference type="Pfam" id="PF16363"/>
    </source>
</evidence>
<dbReference type="EMBL" id="FUZV01000002">
    <property type="protein sequence ID" value="SKC74258.1"/>
    <property type="molecule type" value="Genomic_DNA"/>
</dbReference>
<gene>
    <name evidence="2" type="ORF">SAMN06296058_2382</name>
</gene>
<evidence type="ECO:0000313" key="2">
    <source>
        <dbReference type="EMBL" id="SKC74258.1"/>
    </source>
</evidence>
<dbReference type="Proteomes" id="UP000190341">
    <property type="component" value="Unassembled WGS sequence"/>
</dbReference>
<accession>A0A1T5LFU6</accession>
<feature type="domain" description="NAD(P)-binding" evidence="1">
    <location>
        <begin position="8"/>
        <end position="290"/>
    </location>
</feature>
<dbReference type="Pfam" id="PF16363">
    <property type="entry name" value="GDP_Man_Dehyd"/>
    <property type="match status" value="1"/>
</dbReference>
<keyword evidence="3" id="KW-1185">Reference proteome</keyword>
<dbReference type="OrthoDB" id="5295702at2"/>
<name>A0A1T5LFU6_9GAMM</name>
<dbReference type="PANTHER" id="PTHR43000">
    <property type="entry name" value="DTDP-D-GLUCOSE 4,6-DEHYDRATASE-RELATED"/>
    <property type="match status" value="1"/>
</dbReference>
<sequence>MSRPQRALITGVRGFTGRYLSRELQEHGYDVFGLGNSGSDEAGYFRVDLDDPAALRAAIDQVRPDLVFHLAALAFVAHGNPDDFYQVNVVGTRHLLDAIHASAHRPVKVLVASSANIYGNSSASVLAEETPPAPSNDYAVSKLAMEYMAWLWSDRLPITVVRPFNYTGVGQDENFLLPKIVSHFRKRAAYIELGNIDVSRDFSDVRTFVQLYRRLAESSDAVGGTFNFSSGKSHSLQEVIAMCESLTGHSMEIRINPAFVRPNEVKTLRGDNSRLRSVLGTWNEIELRDTLAWMLDAGQG</sequence>
<organism evidence="2 3">
    <name type="scientific">Pseudoxanthomonas indica</name>
    <dbReference type="NCBI Taxonomy" id="428993"/>
    <lineage>
        <taxon>Bacteria</taxon>
        <taxon>Pseudomonadati</taxon>
        <taxon>Pseudomonadota</taxon>
        <taxon>Gammaproteobacteria</taxon>
        <taxon>Lysobacterales</taxon>
        <taxon>Lysobacteraceae</taxon>
        <taxon>Pseudoxanthomonas</taxon>
    </lineage>
</organism>
<dbReference type="Gene3D" id="3.40.50.720">
    <property type="entry name" value="NAD(P)-binding Rossmann-like Domain"/>
    <property type="match status" value="1"/>
</dbReference>
<reference evidence="2 3" key="1">
    <citation type="submission" date="2017-02" db="EMBL/GenBank/DDBJ databases">
        <authorList>
            <person name="Peterson S.W."/>
        </authorList>
    </citation>
    <scope>NUCLEOTIDE SEQUENCE [LARGE SCALE GENOMIC DNA]</scope>
    <source>
        <strain evidence="2 3">P15</strain>
    </source>
</reference>
<dbReference type="InterPro" id="IPR016040">
    <property type="entry name" value="NAD(P)-bd_dom"/>
</dbReference>
<protein>
    <submittedName>
        <fullName evidence="2">Nucleoside-diphosphate-sugar epimerase</fullName>
    </submittedName>
</protein>
<dbReference type="InterPro" id="IPR036291">
    <property type="entry name" value="NAD(P)-bd_dom_sf"/>
</dbReference>